<feature type="compositionally biased region" description="Basic and acidic residues" evidence="1">
    <location>
        <begin position="56"/>
        <end position="67"/>
    </location>
</feature>
<protein>
    <recommendedName>
        <fullName evidence="5">Transmembrane protein</fullName>
    </recommendedName>
</protein>
<feature type="region of interest" description="Disordered" evidence="1">
    <location>
        <begin position="1"/>
        <end position="242"/>
    </location>
</feature>
<evidence type="ECO:0000313" key="4">
    <source>
        <dbReference type="Proteomes" id="UP000002247"/>
    </source>
</evidence>
<feature type="compositionally biased region" description="Basic and acidic residues" evidence="1">
    <location>
        <begin position="181"/>
        <end position="200"/>
    </location>
</feature>
<keyword evidence="2" id="KW-0472">Membrane</keyword>
<organism evidence="3 4">
    <name type="scientific">Segniliparus rotundus (strain ATCC BAA-972 / CDC 1076 / CIP 108378 / DSM 44985 / JCM 13578)</name>
    <dbReference type="NCBI Taxonomy" id="640132"/>
    <lineage>
        <taxon>Bacteria</taxon>
        <taxon>Bacillati</taxon>
        <taxon>Actinomycetota</taxon>
        <taxon>Actinomycetes</taxon>
        <taxon>Mycobacteriales</taxon>
        <taxon>Segniliparaceae</taxon>
        <taxon>Segniliparus</taxon>
    </lineage>
</organism>
<keyword evidence="4" id="KW-1185">Reference proteome</keyword>
<feature type="transmembrane region" description="Helical" evidence="2">
    <location>
        <begin position="316"/>
        <end position="336"/>
    </location>
</feature>
<keyword evidence="2" id="KW-1133">Transmembrane helix</keyword>
<dbReference type="RefSeq" id="WP_013138550.1">
    <property type="nucleotide sequence ID" value="NC_014168.1"/>
</dbReference>
<dbReference type="HOGENOM" id="CLU_754182_0_0_11"/>
<keyword evidence="2" id="KW-0812">Transmembrane</keyword>
<dbReference type="STRING" id="640132.Srot_1636"/>
<feature type="transmembrane region" description="Helical" evidence="2">
    <location>
        <begin position="284"/>
        <end position="304"/>
    </location>
</feature>
<name>D6Z817_SEGRD</name>
<evidence type="ECO:0000256" key="2">
    <source>
        <dbReference type="SAM" id="Phobius"/>
    </source>
</evidence>
<dbReference type="AlphaFoldDB" id="D6Z817"/>
<feature type="compositionally biased region" description="Basic and acidic residues" evidence="1">
    <location>
        <begin position="124"/>
        <end position="136"/>
    </location>
</feature>
<accession>D6Z817</accession>
<feature type="compositionally biased region" description="Basic and acidic residues" evidence="1">
    <location>
        <begin position="14"/>
        <end position="23"/>
    </location>
</feature>
<feature type="compositionally biased region" description="Low complexity" evidence="1">
    <location>
        <begin position="143"/>
        <end position="152"/>
    </location>
</feature>
<dbReference type="EMBL" id="CP001958">
    <property type="protein sequence ID" value="ADG98097.1"/>
    <property type="molecule type" value="Genomic_DNA"/>
</dbReference>
<gene>
    <name evidence="3" type="ordered locus">Srot_1636</name>
</gene>
<feature type="transmembrane region" description="Helical" evidence="2">
    <location>
        <begin position="342"/>
        <end position="365"/>
    </location>
</feature>
<evidence type="ECO:0008006" key="5">
    <source>
        <dbReference type="Google" id="ProtNLM"/>
    </source>
</evidence>
<evidence type="ECO:0000313" key="3">
    <source>
        <dbReference type="EMBL" id="ADG98097.1"/>
    </source>
</evidence>
<reference evidence="3 4" key="1">
    <citation type="journal article" date="2010" name="Stand. Genomic Sci.">
        <title>Complete genome sequence of Segniliparus rotundus type strain (CDC 1076).</title>
        <authorList>
            <person name="Sikorski J."/>
            <person name="Lapidus A."/>
            <person name="Copeland A."/>
            <person name="Misra M."/>
            <person name="Glavina Del Rio T."/>
            <person name="Nolan M."/>
            <person name="Lucas S."/>
            <person name="Chen F."/>
            <person name="Tice H."/>
            <person name="Cheng J.F."/>
            <person name="Jando M."/>
            <person name="Schneider S."/>
            <person name="Bruce D."/>
            <person name="Goodwin L."/>
            <person name="Pitluck S."/>
            <person name="Liolios K."/>
            <person name="Mikhailova N."/>
            <person name="Pati A."/>
            <person name="Ivanova N."/>
            <person name="Mavromatis K."/>
            <person name="Chen A."/>
            <person name="Palaniappan K."/>
            <person name="Chertkov O."/>
            <person name="Land M."/>
            <person name="Hauser L."/>
            <person name="Chang Y.J."/>
            <person name="Jeffries C.D."/>
            <person name="Brettin T."/>
            <person name="Detter J.C."/>
            <person name="Han C."/>
            <person name="Rohde M."/>
            <person name="Goker M."/>
            <person name="Bristow J."/>
            <person name="Eisen J.A."/>
            <person name="Markowitz V."/>
            <person name="Hugenholtz P."/>
            <person name="Kyrpides N.C."/>
            <person name="Klenk H.P."/>
        </authorList>
    </citation>
    <scope>NUCLEOTIDE SEQUENCE [LARGE SCALE GENOMIC DNA]</scope>
    <source>
        <strain evidence="4">ATCC BAA-972 / CDC 1076 / CIP 108378 / DSM 44985 / JCM 13578</strain>
    </source>
</reference>
<sequence>MEDQDQPSVSVKDLLARMGKEESDLALGGRSRRRRSGANSVSVGDLTGDIPVVRDGAPRTHRADQANRKWSGWSKREDPDAHLDERDREWDFRVLSGEIERVSDEGPRDQAEPAEELDGGPSIYREESFFQERPEPPAEEPVFEAPEPVEQFWYDEAAQQEPGFLPEAEINGPQAPYASRPAEKETEPAELGDSAHHDWFAEPGAPGSQVSAWGQGTGDGADWPEATEPAEHDEKPHKRVSAFKADQLERAREVFEKRKSHGEPVHRSGFLGAVDKAAAARLPAWASIALQFVVGFLLGAVLFWGFRQLWRSDSTIFTAVLAVVVIAVLVLGARWVRRKNDWVSMGLAGLVGAWVCFGPLAISLLGR</sequence>
<evidence type="ECO:0000256" key="1">
    <source>
        <dbReference type="SAM" id="MobiDB-lite"/>
    </source>
</evidence>
<dbReference type="KEGG" id="srt:Srot_1636"/>
<proteinExistence type="predicted"/>
<feature type="compositionally biased region" description="Basic and acidic residues" evidence="1">
    <location>
        <begin position="74"/>
        <end position="111"/>
    </location>
</feature>
<dbReference type="Proteomes" id="UP000002247">
    <property type="component" value="Chromosome"/>
</dbReference>
<dbReference type="OrthoDB" id="4764613at2"/>